<proteinExistence type="predicted"/>
<reference evidence="1 2" key="1">
    <citation type="submission" date="2017-11" db="EMBL/GenBank/DDBJ databases">
        <title>De novo assembly and phasing of dikaryotic genomes from two isolates of Puccinia coronata f. sp. avenae, the causal agent of oat crown rust.</title>
        <authorList>
            <person name="Miller M.E."/>
            <person name="Zhang Y."/>
            <person name="Omidvar V."/>
            <person name="Sperschneider J."/>
            <person name="Schwessinger B."/>
            <person name="Raley C."/>
            <person name="Palmer J.M."/>
            <person name="Garnica D."/>
            <person name="Upadhyaya N."/>
            <person name="Rathjen J."/>
            <person name="Taylor J.M."/>
            <person name="Park R.F."/>
            <person name="Dodds P.N."/>
            <person name="Hirsch C.D."/>
            <person name="Kianian S.F."/>
            <person name="Figueroa M."/>
        </authorList>
    </citation>
    <scope>NUCLEOTIDE SEQUENCE [LARGE SCALE GENOMIC DNA]</scope>
    <source>
        <strain evidence="1">12NC29</strain>
    </source>
</reference>
<dbReference type="AlphaFoldDB" id="A0A2N5SPL0"/>
<organism evidence="1 2">
    <name type="scientific">Puccinia coronata f. sp. avenae</name>
    <dbReference type="NCBI Taxonomy" id="200324"/>
    <lineage>
        <taxon>Eukaryota</taxon>
        <taxon>Fungi</taxon>
        <taxon>Dikarya</taxon>
        <taxon>Basidiomycota</taxon>
        <taxon>Pucciniomycotina</taxon>
        <taxon>Pucciniomycetes</taxon>
        <taxon>Pucciniales</taxon>
        <taxon>Pucciniaceae</taxon>
        <taxon>Puccinia</taxon>
    </lineage>
</organism>
<sequence>MDAGFIYPTGGLFGPYLTVNCLTPPIVSRYLRHSVHKPLPGVAVVLLTLLVSADMSGRGHPTGHQPTSGSAPLSWHAIRHEPHCRKLAAVHEKNAVWKAATDTPRTSIFFF</sequence>
<keyword evidence="2" id="KW-1185">Reference proteome</keyword>
<accession>A0A2N5SPL0</accession>
<evidence type="ECO:0000313" key="1">
    <source>
        <dbReference type="EMBL" id="PLW15189.1"/>
    </source>
</evidence>
<gene>
    <name evidence="1" type="ORF">PCANC_12867</name>
</gene>
<protein>
    <submittedName>
        <fullName evidence="1">Uncharacterized protein</fullName>
    </submittedName>
</protein>
<dbReference type="EMBL" id="PGCJ01000902">
    <property type="protein sequence ID" value="PLW15189.1"/>
    <property type="molecule type" value="Genomic_DNA"/>
</dbReference>
<name>A0A2N5SPL0_9BASI</name>
<evidence type="ECO:0000313" key="2">
    <source>
        <dbReference type="Proteomes" id="UP000235388"/>
    </source>
</evidence>
<comment type="caution">
    <text evidence="1">The sequence shown here is derived from an EMBL/GenBank/DDBJ whole genome shotgun (WGS) entry which is preliminary data.</text>
</comment>
<dbReference type="Proteomes" id="UP000235388">
    <property type="component" value="Unassembled WGS sequence"/>
</dbReference>